<evidence type="ECO:0000313" key="2">
    <source>
        <dbReference type="Proteomes" id="UP000662973"/>
    </source>
</evidence>
<gene>
    <name evidence="1" type="ORF">HSR122_2212</name>
</gene>
<accession>A0A897NEY7</accession>
<proteinExistence type="predicted"/>
<keyword evidence="2" id="KW-1185">Reference proteome</keyword>
<dbReference type="EMBL" id="CP064788">
    <property type="protein sequence ID" value="QSG09593.1"/>
    <property type="molecule type" value="Genomic_DNA"/>
</dbReference>
<dbReference type="KEGG" id="hds:HSR122_2212"/>
<dbReference type="RefSeq" id="WP_229109760.1">
    <property type="nucleotide sequence ID" value="NZ_CP064788.1"/>
</dbReference>
<organism evidence="1 2">
    <name type="scientific">Halapricum desulfuricans</name>
    <dbReference type="NCBI Taxonomy" id="2841257"/>
    <lineage>
        <taxon>Archaea</taxon>
        <taxon>Methanobacteriati</taxon>
        <taxon>Methanobacteriota</taxon>
        <taxon>Stenosarchaea group</taxon>
        <taxon>Halobacteria</taxon>
        <taxon>Halobacteriales</taxon>
        <taxon>Haloarculaceae</taxon>
        <taxon>Halapricum</taxon>
    </lineage>
</organism>
<dbReference type="Proteomes" id="UP000662973">
    <property type="component" value="Chromosome"/>
</dbReference>
<dbReference type="GeneID" id="68852819"/>
<name>A0A897NEY7_9EURY</name>
<protein>
    <submittedName>
        <fullName evidence="1">Uncharacterized protein</fullName>
    </submittedName>
</protein>
<reference evidence="1 2" key="1">
    <citation type="submission" date="2020-11" db="EMBL/GenBank/DDBJ databases">
        <title>Carbohydrate-dependent, anaerobic sulfur respiration: A novel catabolism in halophilic archaea.</title>
        <authorList>
            <person name="Sorokin D.Y."/>
            <person name="Messina E."/>
            <person name="Smedile F."/>
            <person name="La Cono V."/>
            <person name="Hallsworth J.E."/>
            <person name="Yakimov M.M."/>
        </authorList>
    </citation>
    <scope>NUCLEOTIDE SEQUENCE [LARGE SCALE GENOMIC DNA]</scope>
    <source>
        <strain evidence="1 2">HSR12-2</strain>
    </source>
</reference>
<dbReference type="AlphaFoldDB" id="A0A897NEY7"/>
<sequence length="201" mass="22816">MNEYELPVVQLFGSETRRDLVQFALTTADPERQYTKSDLKDATDRSHTTIIKEIGRQDDDKLMAGPMVRFGIFEPGSPDARIVHYTIGDNSIIAYLRNCPTDIEEVIEVFDTPGRQQLISFFLDLAGNESHTKAAIERGADVSYQTVVDQITNLIDSGIVEEVKGLRGPEYQTADKPLVIWLRELNKRLVEQYNDTPRIIK</sequence>
<evidence type="ECO:0000313" key="1">
    <source>
        <dbReference type="EMBL" id="QSG09593.1"/>
    </source>
</evidence>